<reference evidence="2" key="1">
    <citation type="journal article" date="2007" name="Nature">
        <title>The grapevine genome sequence suggests ancestral hexaploidization in major angiosperm phyla.</title>
        <authorList>
            <consortium name="The French-Italian Public Consortium for Grapevine Genome Characterization."/>
            <person name="Jaillon O."/>
            <person name="Aury J.-M."/>
            <person name="Noel B."/>
            <person name="Policriti A."/>
            <person name="Clepet C."/>
            <person name="Casagrande A."/>
            <person name="Choisne N."/>
            <person name="Aubourg S."/>
            <person name="Vitulo N."/>
            <person name="Jubin C."/>
            <person name="Vezzi A."/>
            <person name="Legeai F."/>
            <person name="Hugueney P."/>
            <person name="Dasilva C."/>
            <person name="Horner D."/>
            <person name="Mica E."/>
            <person name="Jublot D."/>
            <person name="Poulain J."/>
            <person name="Bruyere C."/>
            <person name="Billault A."/>
            <person name="Segurens B."/>
            <person name="Gouyvenoux M."/>
            <person name="Ugarte E."/>
            <person name="Cattonaro F."/>
            <person name="Anthouard V."/>
            <person name="Vico V."/>
            <person name="Del Fabbro C."/>
            <person name="Alaux M."/>
            <person name="Di Gaspero G."/>
            <person name="Dumas V."/>
            <person name="Felice N."/>
            <person name="Paillard S."/>
            <person name="Juman I."/>
            <person name="Moroldo M."/>
            <person name="Scalabrin S."/>
            <person name="Canaguier A."/>
            <person name="Le Clainche I."/>
            <person name="Malacrida G."/>
            <person name="Durand E."/>
            <person name="Pesole G."/>
            <person name="Laucou V."/>
            <person name="Chatelet P."/>
            <person name="Merdinoglu D."/>
            <person name="Delledonne M."/>
            <person name="Pezzotti M."/>
            <person name="Lecharny A."/>
            <person name="Scarpelli C."/>
            <person name="Artiguenave F."/>
            <person name="Pe M.E."/>
            <person name="Valle G."/>
            <person name="Morgante M."/>
            <person name="Caboche M."/>
            <person name="Adam-Blondon A.-F."/>
            <person name="Weissenbach J."/>
            <person name="Quetier F."/>
            <person name="Wincker P."/>
        </authorList>
    </citation>
    <scope>NUCLEOTIDE SEQUENCE [LARGE SCALE GENOMIC DNA]</scope>
    <source>
        <strain evidence="2">cv. Pinot noir / PN40024</strain>
    </source>
</reference>
<dbReference type="Proteomes" id="UP000009183">
    <property type="component" value="Chromosome 5"/>
</dbReference>
<accession>D7SZJ6</accession>
<organism evidence="1 2">
    <name type="scientific">Vitis vinifera</name>
    <name type="common">Grape</name>
    <dbReference type="NCBI Taxonomy" id="29760"/>
    <lineage>
        <taxon>Eukaryota</taxon>
        <taxon>Viridiplantae</taxon>
        <taxon>Streptophyta</taxon>
        <taxon>Embryophyta</taxon>
        <taxon>Tracheophyta</taxon>
        <taxon>Spermatophyta</taxon>
        <taxon>Magnoliopsida</taxon>
        <taxon>eudicotyledons</taxon>
        <taxon>Gunneridae</taxon>
        <taxon>Pentapetalae</taxon>
        <taxon>rosids</taxon>
        <taxon>Vitales</taxon>
        <taxon>Vitaceae</taxon>
        <taxon>Viteae</taxon>
        <taxon>Vitis</taxon>
    </lineage>
</organism>
<dbReference type="EMBL" id="FN595496">
    <property type="protein sequence ID" value="CBI23673.3"/>
    <property type="molecule type" value="Genomic_DNA"/>
</dbReference>
<dbReference type="AlphaFoldDB" id="D7SZJ6"/>
<dbReference type="HOGENOM" id="CLU_2610916_0_0_1"/>
<evidence type="ECO:0000313" key="2">
    <source>
        <dbReference type="Proteomes" id="UP000009183"/>
    </source>
</evidence>
<dbReference type="PaxDb" id="29760-VIT_05s0049g01370.t01"/>
<protein>
    <submittedName>
        <fullName evidence="1">Uncharacterized protein</fullName>
    </submittedName>
</protein>
<gene>
    <name evidence="1" type="ordered locus">VIT_05s0049g01370</name>
</gene>
<sequence length="79" mass="8934">MLFIIFTTFPSSSSLIARPYLFLLKVSKSSNLVKNNHKSFLPIASRSFYSRSLNMEDNSKGTTAIDYSTNITSKKSYLN</sequence>
<name>D7SZJ6_VITVI</name>
<proteinExistence type="predicted"/>
<dbReference type="InParanoid" id="D7SZJ6"/>
<keyword evidence="2" id="KW-1185">Reference proteome</keyword>
<evidence type="ECO:0000313" key="1">
    <source>
        <dbReference type="EMBL" id="CBI23673.3"/>
    </source>
</evidence>